<dbReference type="Proteomes" id="UP000262825">
    <property type="component" value="Unassembled WGS sequence"/>
</dbReference>
<feature type="transmembrane region" description="Helical" evidence="5">
    <location>
        <begin position="788"/>
        <end position="807"/>
    </location>
</feature>
<keyword evidence="3 5" id="KW-1133">Transmembrane helix</keyword>
<dbReference type="EMBL" id="UFAJ01000469">
    <property type="protein sequence ID" value="SSD60832.1"/>
    <property type="molecule type" value="Genomic_DNA"/>
</dbReference>
<keyword evidence="2 5" id="KW-0812">Transmembrane</keyword>
<keyword evidence="4 5" id="KW-0472">Membrane</keyword>
<name>A0A376B844_9ASCO</name>
<feature type="transmembrane region" description="Helical" evidence="5">
    <location>
        <begin position="827"/>
        <end position="844"/>
    </location>
</feature>
<comment type="subcellular location">
    <subcellularLocation>
        <location evidence="1">Membrane</location>
        <topology evidence="1">Multi-pass membrane protein</topology>
    </subcellularLocation>
</comment>
<evidence type="ECO:0000256" key="3">
    <source>
        <dbReference type="ARBA" id="ARBA00022989"/>
    </source>
</evidence>
<dbReference type="GO" id="GO:0015171">
    <property type="term" value="F:amino acid transmembrane transporter activity"/>
    <property type="evidence" value="ECO:0007669"/>
    <property type="project" value="TreeGrafter"/>
</dbReference>
<accession>A0A376B844</accession>
<keyword evidence="8" id="KW-1185">Reference proteome</keyword>
<dbReference type="InterPro" id="IPR050524">
    <property type="entry name" value="APC_YAT"/>
</dbReference>
<dbReference type="AlphaFoldDB" id="A0A376B844"/>
<feature type="transmembrane region" description="Helical" evidence="5">
    <location>
        <begin position="652"/>
        <end position="672"/>
    </location>
</feature>
<feature type="transmembrane region" description="Helical" evidence="5">
    <location>
        <begin position="897"/>
        <end position="916"/>
    </location>
</feature>
<feature type="transmembrane region" description="Helical" evidence="5">
    <location>
        <begin position="864"/>
        <end position="885"/>
    </location>
</feature>
<evidence type="ECO:0000256" key="1">
    <source>
        <dbReference type="ARBA" id="ARBA00004141"/>
    </source>
</evidence>
<proteinExistence type="predicted"/>
<organism evidence="7 8">
    <name type="scientific">Saccharomycodes ludwigii</name>
    <dbReference type="NCBI Taxonomy" id="36035"/>
    <lineage>
        <taxon>Eukaryota</taxon>
        <taxon>Fungi</taxon>
        <taxon>Dikarya</taxon>
        <taxon>Ascomycota</taxon>
        <taxon>Saccharomycotina</taxon>
        <taxon>Saccharomycetes</taxon>
        <taxon>Saccharomycodales</taxon>
        <taxon>Saccharomycodaceae</taxon>
        <taxon>Saccharomycodes</taxon>
    </lineage>
</organism>
<feature type="domain" description="Amino acid permease/ SLC12A" evidence="6">
    <location>
        <begin position="389"/>
        <end position="923"/>
    </location>
</feature>
<feature type="transmembrane region" description="Helical" evidence="5">
    <location>
        <begin position="746"/>
        <end position="768"/>
    </location>
</feature>
<reference evidence="8" key="1">
    <citation type="submission" date="2018-06" db="EMBL/GenBank/DDBJ databases">
        <authorList>
            <person name="Guldener U."/>
        </authorList>
    </citation>
    <scope>NUCLEOTIDE SEQUENCE [LARGE SCALE GENOMIC DNA]</scope>
    <source>
        <strain evidence="8">UTAD17</strain>
    </source>
</reference>
<dbReference type="VEuPathDB" id="FungiDB:SCODWIG_02593"/>
<dbReference type="PANTHER" id="PTHR43341:SF46">
    <property type="entry name" value="SPS-SENSOR COMPONENT SSY1"/>
    <property type="match status" value="1"/>
</dbReference>
<gene>
    <name evidence="7" type="ORF">SCODWIG_02593</name>
</gene>
<evidence type="ECO:0000259" key="6">
    <source>
        <dbReference type="Pfam" id="PF00324"/>
    </source>
</evidence>
<dbReference type="OrthoDB" id="3900342at2759"/>
<feature type="transmembrane region" description="Helical" evidence="5">
    <location>
        <begin position="505"/>
        <end position="527"/>
    </location>
</feature>
<feature type="transmembrane region" description="Helical" evidence="5">
    <location>
        <begin position="471"/>
        <end position="493"/>
    </location>
</feature>
<dbReference type="PANTHER" id="PTHR43341">
    <property type="entry name" value="AMINO ACID PERMEASE"/>
    <property type="match status" value="1"/>
</dbReference>
<feature type="transmembrane region" description="Helical" evidence="5">
    <location>
        <begin position="539"/>
        <end position="561"/>
    </location>
</feature>
<evidence type="ECO:0000313" key="8">
    <source>
        <dbReference type="Proteomes" id="UP000262825"/>
    </source>
</evidence>
<dbReference type="Pfam" id="PF00324">
    <property type="entry name" value="AA_permease"/>
    <property type="match status" value="1"/>
</dbReference>
<sequence>MKDDNSIELNKAAPGLFPVLINNKELLVAKKAHCHSHYHIHDRKYYKNNIIYDHSSVSLDSNPLNEYEKNLKKRHDKSYNFSRNYSEDNNDYCNDETYSFDSSVGSDIDSINRLYFLQVLKKLPENYKQELINDKFYLTKLYNSVQFSREHIDKTPSCGTGTKNTNVENPIVNEIQYDNFLEYEKAILREDKLRTKFYEYKDGLSNSLGEKLEVLDDLTYFYVNAQGYTPSVRINKYLKNVNSKTSGKYYHKSFSKYIRRKTMGKLQKTKYAKKFFNHLFYKNTANKSNIKNCTILRTLDSQPITEIIDENGPEYGYIETRLEPNFFKNNNGNFYINIIEQQQETDLIDCELVDEDAYYNSNNDRTHHYLRKRKSGQKYALQRKLGIRHLQMLSLGATIGIGVFLNSGMNFSIAGPLGAFLGFLFSAFIVIATLLCFAEIVALIPLIVAISGLVSRFIGDAAGFAVGWVYWLSYVISFPAELLATTILLSYYPKFDELTYLKGHFAGFLIMFVLFLTIINLMDVRVYGEIEYFASTFKLIVITFMIILMIVINCGGIGSGVNDRSYIGFRFWDRSKSPEEHITYGPFRPTFDLKDTGKGALTGIGGFGGVLLELIASTNNSLYSYIGSEIGFVAAGEATNPRKAVPSVTKRIYTRVIVFYLLSIFAVGLNIYSGDPRLLRYSANARQYVDGQYAEFSDILNKLGGSYCQNPYNDGSLNLKESPNQSPWVIALKSFNLCSFASSVNAFFVIIGLFAASSQLYVSSRTLYSMAIQQKAPQIFSTCNKYGVPYMSVLFCGSFGFLSLLTLDGTATTVLYSLVQIGTQGSVIMWFAMNLAFYRFYCALKGRVDIVSRDSKEYPYKSPLQPYLSIFGMISTCFLLVTTGFQNFMDWNTNNFISSYLTVLLFFVLYIGYSLIKRSGINKLEELDLDSGRKEMDRIIWEEDKDYSPNLKELLHKVFSYI</sequence>
<evidence type="ECO:0000256" key="2">
    <source>
        <dbReference type="ARBA" id="ARBA00022692"/>
    </source>
</evidence>
<evidence type="ECO:0000313" key="7">
    <source>
        <dbReference type="EMBL" id="SSD60832.1"/>
    </source>
</evidence>
<dbReference type="InterPro" id="IPR004841">
    <property type="entry name" value="AA-permease/SLC12A_dom"/>
</dbReference>
<dbReference type="Gene3D" id="1.20.1740.10">
    <property type="entry name" value="Amino acid/polyamine transporter I"/>
    <property type="match status" value="1"/>
</dbReference>
<protein>
    <recommendedName>
        <fullName evidence="6">Amino acid permease/ SLC12A domain-containing protein</fullName>
    </recommendedName>
</protein>
<evidence type="ECO:0000256" key="4">
    <source>
        <dbReference type="ARBA" id="ARBA00023136"/>
    </source>
</evidence>
<evidence type="ECO:0000256" key="5">
    <source>
        <dbReference type="SAM" id="Phobius"/>
    </source>
</evidence>
<dbReference type="GO" id="GO:0016020">
    <property type="term" value="C:membrane"/>
    <property type="evidence" value="ECO:0007669"/>
    <property type="project" value="UniProtKB-SubCell"/>
</dbReference>